<feature type="domain" description="Htaa" evidence="1">
    <location>
        <begin position="6"/>
        <end position="123"/>
    </location>
</feature>
<dbReference type="InterPro" id="IPR007331">
    <property type="entry name" value="Htaa"/>
</dbReference>
<reference evidence="2 3" key="1">
    <citation type="submission" date="2018-11" db="EMBL/GenBank/DDBJ databases">
        <title>YIM 102482-1 draft genome.</title>
        <authorList>
            <person name="Li G."/>
            <person name="Jiang Y."/>
        </authorList>
    </citation>
    <scope>NUCLEOTIDE SEQUENCE [LARGE SCALE GENOMIC DNA]</scope>
    <source>
        <strain evidence="2 3">YIM 102482-1</strain>
    </source>
</reference>
<accession>A0A3P3W178</accession>
<comment type="caution">
    <text evidence="2">The sequence shown here is derived from an EMBL/GenBank/DDBJ whole genome shotgun (WGS) entry which is preliminary data.</text>
</comment>
<sequence>MTTATALHWAIKRSLIDYVRAQPDGTVELVDGASEVDGEFVFPATEPGTFRGGVVLTAHHGMLRVTLRDPSLEPAEAPTELWLDDGQGRVAFAKLAADGSARLTLDGADLFMAGPYGPGTELDRPAVR</sequence>
<name>A0A3P3W178_9MICO</name>
<dbReference type="Proteomes" id="UP000274391">
    <property type="component" value="Unassembled WGS sequence"/>
</dbReference>
<dbReference type="OrthoDB" id="7210788at2"/>
<dbReference type="RefSeq" id="WP_124970247.1">
    <property type="nucleotide sequence ID" value="NZ_RQVS01000004.1"/>
</dbReference>
<evidence type="ECO:0000259" key="1">
    <source>
        <dbReference type="Pfam" id="PF04213"/>
    </source>
</evidence>
<dbReference type="AlphaFoldDB" id="A0A3P3W178"/>
<evidence type="ECO:0000313" key="3">
    <source>
        <dbReference type="Proteomes" id="UP000274391"/>
    </source>
</evidence>
<dbReference type="EMBL" id="RQVS01000004">
    <property type="protein sequence ID" value="RRJ87449.1"/>
    <property type="molecule type" value="Genomic_DNA"/>
</dbReference>
<organism evidence="2 3">
    <name type="scientific">Gulosibacter macacae</name>
    <dbReference type="NCBI Taxonomy" id="2488791"/>
    <lineage>
        <taxon>Bacteria</taxon>
        <taxon>Bacillati</taxon>
        <taxon>Actinomycetota</taxon>
        <taxon>Actinomycetes</taxon>
        <taxon>Micrococcales</taxon>
        <taxon>Microbacteriaceae</taxon>
        <taxon>Gulosibacter</taxon>
    </lineage>
</organism>
<gene>
    <name evidence="2" type="ORF">EG850_03865</name>
</gene>
<evidence type="ECO:0000313" key="2">
    <source>
        <dbReference type="EMBL" id="RRJ87449.1"/>
    </source>
</evidence>
<protein>
    <recommendedName>
        <fullName evidence="1">Htaa domain-containing protein</fullName>
    </recommendedName>
</protein>
<dbReference type="Pfam" id="PF04213">
    <property type="entry name" value="HtaA"/>
    <property type="match status" value="1"/>
</dbReference>
<keyword evidence="3" id="KW-1185">Reference proteome</keyword>
<proteinExistence type="predicted"/>